<gene>
    <name evidence="1" type="ORF">URODEC1_LOCUS111794</name>
</gene>
<evidence type="ECO:0000313" key="1">
    <source>
        <dbReference type="EMBL" id="CAL5086774.1"/>
    </source>
</evidence>
<proteinExistence type="predicted"/>
<dbReference type="Proteomes" id="UP001497457">
    <property type="component" value="Chromosome 8b"/>
</dbReference>
<evidence type="ECO:0000313" key="2">
    <source>
        <dbReference type="Proteomes" id="UP001497457"/>
    </source>
</evidence>
<sequence length="428" mass="46105">MDAHTGFGMRLLVIEPAMGFGPARLVMAPAGVPGARLPAGVHAVPAAFPDARLVFASPRSSASADARLGFASTRSSASADARLGFVSPRSSASASRRGSSLVVGALRRGGRATATGFFGAGTGSNKLDYTIAAAVAGASSTTGRRGRGVVAIRAAPGDLYPLDDDDAISEPAYFLSAADLRSKRDIADWVWLARLQTTFEVAFDAGLLRSGRDLRRVLEAIGDINITAPCPPCSRELCLDRVSSIVGQDTLDQLLLATPPDPEDDEQFHWSAMASQSIIEGIQPLLAILHARIIKKKNVLHEVPSLPLCSSCPVIMKQLLKVLTDCSTIIESSKFKRPQNSIRFPMLEAHALALERASTISLDVYEEVCLEAPDEQWTRLQHQLRNRRITLLEQDIVMNEYMFSIGVADTEKVVELLEMVAMEVISRA</sequence>
<reference evidence="1 2" key="2">
    <citation type="submission" date="2024-10" db="EMBL/GenBank/DDBJ databases">
        <authorList>
            <person name="Ryan C."/>
        </authorList>
    </citation>
    <scope>NUCLEOTIDE SEQUENCE [LARGE SCALE GENOMIC DNA]</scope>
</reference>
<keyword evidence="2" id="KW-1185">Reference proteome</keyword>
<dbReference type="AlphaFoldDB" id="A0ABC9G2F4"/>
<reference evidence="2" key="1">
    <citation type="submission" date="2024-06" db="EMBL/GenBank/DDBJ databases">
        <authorList>
            <person name="Ryan C."/>
        </authorList>
    </citation>
    <scope>NUCLEOTIDE SEQUENCE [LARGE SCALE GENOMIC DNA]</scope>
</reference>
<name>A0ABC9G2F4_9POAL</name>
<protein>
    <submittedName>
        <fullName evidence="1">Uncharacterized protein</fullName>
    </submittedName>
</protein>
<accession>A0ABC9G2F4</accession>
<dbReference type="EMBL" id="OZ075118">
    <property type="protein sequence ID" value="CAL5086774.1"/>
    <property type="molecule type" value="Genomic_DNA"/>
</dbReference>
<organism evidence="1 2">
    <name type="scientific">Urochloa decumbens</name>
    <dbReference type="NCBI Taxonomy" id="240449"/>
    <lineage>
        <taxon>Eukaryota</taxon>
        <taxon>Viridiplantae</taxon>
        <taxon>Streptophyta</taxon>
        <taxon>Embryophyta</taxon>
        <taxon>Tracheophyta</taxon>
        <taxon>Spermatophyta</taxon>
        <taxon>Magnoliopsida</taxon>
        <taxon>Liliopsida</taxon>
        <taxon>Poales</taxon>
        <taxon>Poaceae</taxon>
        <taxon>PACMAD clade</taxon>
        <taxon>Panicoideae</taxon>
        <taxon>Panicodae</taxon>
        <taxon>Paniceae</taxon>
        <taxon>Melinidinae</taxon>
        <taxon>Urochloa</taxon>
    </lineage>
</organism>